<dbReference type="InterPro" id="IPR012340">
    <property type="entry name" value="NA-bd_OB-fold"/>
</dbReference>
<dbReference type="InParanoid" id="A0A0D0BFD3"/>
<evidence type="ECO:0000256" key="14">
    <source>
        <dbReference type="SAM" id="MobiDB-lite"/>
    </source>
</evidence>
<dbReference type="FunFam" id="2.40.50.140:FF:000148">
    <property type="entry name" value="protein RRP5 homolog isoform X1"/>
    <property type="match status" value="1"/>
</dbReference>
<dbReference type="STRING" id="930992.A0A0D0BFD3"/>
<dbReference type="FunFam" id="2.40.50.140:FF:000103">
    <property type="entry name" value="protein RRP5 homolog"/>
    <property type="match status" value="1"/>
</dbReference>
<feature type="domain" description="S1 motif" evidence="15">
    <location>
        <begin position="429"/>
        <end position="503"/>
    </location>
</feature>
<dbReference type="Gene3D" id="1.25.40.10">
    <property type="entry name" value="Tetratricopeptide repeat domain"/>
    <property type="match status" value="2"/>
</dbReference>
<evidence type="ECO:0000256" key="5">
    <source>
        <dbReference type="ARBA" id="ARBA00022553"/>
    </source>
</evidence>
<feature type="compositionally biased region" description="Acidic residues" evidence="14">
    <location>
        <begin position="778"/>
        <end position="792"/>
    </location>
</feature>
<keyword evidence="5" id="KW-0597">Phosphoprotein</keyword>
<dbReference type="PANTHER" id="PTHR23270:SF10">
    <property type="entry name" value="PROTEIN RRP5 HOMOLOG"/>
    <property type="match status" value="1"/>
</dbReference>
<keyword evidence="7" id="KW-0832">Ubl conjugation</keyword>
<evidence type="ECO:0000313" key="16">
    <source>
        <dbReference type="EMBL" id="KIK48434.1"/>
    </source>
</evidence>
<comment type="subunit">
    <text evidence="2">Associated with the spliceosome.</text>
</comment>
<dbReference type="EMBL" id="KN835138">
    <property type="protein sequence ID" value="KIK48434.1"/>
    <property type="molecule type" value="Genomic_DNA"/>
</dbReference>
<evidence type="ECO:0000256" key="10">
    <source>
        <dbReference type="ARBA" id="ARBA00059726"/>
    </source>
</evidence>
<gene>
    <name evidence="16" type="ORF">CY34DRAFT_798254</name>
</gene>
<feature type="domain" description="S1 motif" evidence="15">
    <location>
        <begin position="520"/>
        <end position="589"/>
    </location>
</feature>
<dbReference type="GO" id="GO:0032040">
    <property type="term" value="C:small-subunit processome"/>
    <property type="evidence" value="ECO:0007669"/>
    <property type="project" value="TreeGrafter"/>
</dbReference>
<comment type="subunit">
    <text evidence="11">Interacts with NF-kappa-B p50/NFKB1 and NF-kappa-B p65/RELA.</text>
</comment>
<feature type="region of interest" description="Disordered" evidence="14">
    <location>
        <begin position="712"/>
        <end position="759"/>
    </location>
</feature>
<dbReference type="InterPro" id="IPR011990">
    <property type="entry name" value="TPR-like_helical_dom_sf"/>
</dbReference>
<evidence type="ECO:0000256" key="6">
    <source>
        <dbReference type="ARBA" id="ARBA00022737"/>
    </source>
</evidence>
<feature type="domain" description="S1 motif" evidence="15">
    <location>
        <begin position="249"/>
        <end position="317"/>
    </location>
</feature>
<evidence type="ECO:0000256" key="4">
    <source>
        <dbReference type="ARBA" id="ARBA00022552"/>
    </source>
</evidence>
<dbReference type="InterPro" id="IPR048059">
    <property type="entry name" value="Rrp5_S1_rpt_hs1_sc1"/>
</dbReference>
<evidence type="ECO:0000256" key="1">
    <source>
        <dbReference type="ARBA" id="ARBA00004604"/>
    </source>
</evidence>
<dbReference type="InterPro" id="IPR003029">
    <property type="entry name" value="S1_domain"/>
</dbReference>
<dbReference type="Proteomes" id="UP000054485">
    <property type="component" value="Unassembled WGS sequence"/>
</dbReference>
<dbReference type="CDD" id="cd05696">
    <property type="entry name" value="S1_Rrp5_repeat_hs4"/>
    <property type="match status" value="1"/>
</dbReference>
<reference evidence="16 17" key="1">
    <citation type="submission" date="2014-04" db="EMBL/GenBank/DDBJ databases">
        <authorList>
            <consortium name="DOE Joint Genome Institute"/>
            <person name="Kuo A."/>
            <person name="Ruytinx J."/>
            <person name="Rineau F."/>
            <person name="Colpaert J."/>
            <person name="Kohler A."/>
            <person name="Nagy L.G."/>
            <person name="Floudas D."/>
            <person name="Copeland A."/>
            <person name="Barry K.W."/>
            <person name="Cichocki N."/>
            <person name="Veneault-Fourrey C."/>
            <person name="LaButti K."/>
            <person name="Lindquist E.A."/>
            <person name="Lipzen A."/>
            <person name="Lundell T."/>
            <person name="Morin E."/>
            <person name="Murat C."/>
            <person name="Sun H."/>
            <person name="Tunlid A."/>
            <person name="Henrissat B."/>
            <person name="Grigoriev I.V."/>
            <person name="Hibbett D.S."/>
            <person name="Martin F."/>
            <person name="Nordberg H.P."/>
            <person name="Cantor M.N."/>
            <person name="Hua S.X."/>
        </authorList>
    </citation>
    <scope>NUCLEOTIDE SEQUENCE [LARGE SCALE GENOMIC DNA]</scope>
    <source>
        <strain evidence="16 17">UH-Slu-Lm8-n1</strain>
    </source>
</reference>
<feature type="compositionally biased region" description="Basic and acidic residues" evidence="14">
    <location>
        <begin position="803"/>
        <end position="817"/>
    </location>
</feature>
<dbReference type="AlphaFoldDB" id="A0A0D0BFD3"/>
<dbReference type="SUPFAM" id="SSF48452">
    <property type="entry name" value="TPR-like"/>
    <property type="match status" value="1"/>
</dbReference>
<keyword evidence="17" id="KW-1185">Reference proteome</keyword>
<evidence type="ECO:0000256" key="8">
    <source>
        <dbReference type="ARBA" id="ARBA00022990"/>
    </source>
</evidence>
<evidence type="ECO:0000256" key="3">
    <source>
        <dbReference type="ARBA" id="ARBA00022499"/>
    </source>
</evidence>
<evidence type="ECO:0000256" key="13">
    <source>
        <dbReference type="ARBA" id="ARBA00080810"/>
    </source>
</evidence>
<keyword evidence="8" id="KW-0007">Acetylation</keyword>
<dbReference type="HOGENOM" id="CLU_000845_0_1_1"/>
<evidence type="ECO:0000256" key="9">
    <source>
        <dbReference type="ARBA" id="ARBA00023242"/>
    </source>
</evidence>
<keyword evidence="9" id="KW-0539">Nucleus</keyword>
<sequence length="1086" mass="120123">MAGQKRVLEDNSIRSVKKSKLSTDRLTNVSEKPVQLISNLINEEVDFPRGGGTSLTAAEVKAIQAEAAQEANEELFAASGKSHKKKSRSDAKNKASVTPKKDYIRIEHLNHKRIIPGMKLLGQIASIQPLALIISLPNQLMGHVPITQVTTQLNNRLESMHEQEEPSETESVDDGEYDSQTEVPDLFQLFHIGQYVRAVVTNVHASGSTDASSIGKLRDEAAKASRRIELSLVPKTVNSGVIKTDLKPGFTLSAAVQSVEDHGYILDIGIQGSSGFLSFKDAKKGRSDGSKLHIGQLLDISVVKMSSNERICTVSVDPRGIQSSSITEVSNVTSVLPGILGQALITAISPSGINLQILGFFDATADEFNVPTNPAKPFKIGQKVKARILYEIAGSSPPKFSVSLLDHIINLKEKLSTGDAAIHLAYPIGTILDAVTVKRVEPERGLVVEVQPHLDGFIHISHTSDSHVPMLSSSSGPWRSNTIHRARVIGYHPLDGLLQLSLRPSILDQRFLQAGDIQVGEVLKGTVKRLTDSALFVSISCNADGIIWPNHYADIPLKHPSKRFKPGGSIKCRVLAVDPERMRVELTAKKTLVESALPVLASIEEAKVGMITDAVVYRVVDKGLIVRFYNNLKAFVPSREASEYSSKLKDMFVTGRVVKVRILTVDLNPPRVVASIRQASSLKPAKVTDTSDITSSAIAEGVVVVHKTPAVPSLSSSHTHEPIPSKALASKRNSPLPQAKAAPTQSQSMPGSPTPKRAAPLKVEGFSWFSGDARSDVESDDASSDENSEEDESSKKKKRRKKKEIEQDLTADMHSKLPESNADFERLLLGSPNSSYLWVQYMSFLLQLSEIDKARETGRRAIQTISFREEEERLNVWIALLNVENVYGTDESLEAVFKDAARHNDSKTVHLRLAAILDQSEKHEQAEDQYKRTCKKFGYSSKVWSLFCEYYLRRRNLEQARKLLPRSLQSLEKRKHLKTISKFAQLEYKLGDAERGKTIFEGIVDSHPKRWDLWSIYMDMEAGQGDIQSLRNMFNRVFAIKMTSHKARSFFKKWLELERKIGDEEGASAVKQKAVEWTQKAASDSQ</sequence>
<keyword evidence="6" id="KW-0677">Repeat</keyword>
<evidence type="ECO:0000256" key="11">
    <source>
        <dbReference type="ARBA" id="ARBA00062488"/>
    </source>
</evidence>
<organism evidence="16 17">
    <name type="scientific">Suillus luteus UH-Slu-Lm8-n1</name>
    <dbReference type="NCBI Taxonomy" id="930992"/>
    <lineage>
        <taxon>Eukaryota</taxon>
        <taxon>Fungi</taxon>
        <taxon>Dikarya</taxon>
        <taxon>Basidiomycota</taxon>
        <taxon>Agaricomycotina</taxon>
        <taxon>Agaricomycetes</taxon>
        <taxon>Agaricomycetidae</taxon>
        <taxon>Boletales</taxon>
        <taxon>Suillineae</taxon>
        <taxon>Suillaceae</taxon>
        <taxon>Suillus</taxon>
    </lineage>
</organism>
<evidence type="ECO:0000256" key="7">
    <source>
        <dbReference type="ARBA" id="ARBA00022843"/>
    </source>
</evidence>
<reference evidence="17" key="2">
    <citation type="submission" date="2015-01" db="EMBL/GenBank/DDBJ databases">
        <title>Evolutionary Origins and Diversification of the Mycorrhizal Mutualists.</title>
        <authorList>
            <consortium name="DOE Joint Genome Institute"/>
            <consortium name="Mycorrhizal Genomics Consortium"/>
            <person name="Kohler A."/>
            <person name="Kuo A."/>
            <person name="Nagy L.G."/>
            <person name="Floudas D."/>
            <person name="Copeland A."/>
            <person name="Barry K.W."/>
            <person name="Cichocki N."/>
            <person name="Veneault-Fourrey C."/>
            <person name="LaButti K."/>
            <person name="Lindquist E.A."/>
            <person name="Lipzen A."/>
            <person name="Lundell T."/>
            <person name="Morin E."/>
            <person name="Murat C."/>
            <person name="Riley R."/>
            <person name="Ohm R."/>
            <person name="Sun H."/>
            <person name="Tunlid A."/>
            <person name="Henrissat B."/>
            <person name="Grigoriev I.V."/>
            <person name="Hibbett D.S."/>
            <person name="Martin F."/>
        </authorList>
    </citation>
    <scope>NUCLEOTIDE SEQUENCE [LARGE SCALE GENOMIC DNA]</scope>
    <source>
        <strain evidence="17">UH-Slu-Lm8-n1</strain>
    </source>
</reference>
<dbReference type="InterPro" id="IPR003107">
    <property type="entry name" value="HAT"/>
</dbReference>
<feature type="region of interest" description="Disordered" evidence="14">
    <location>
        <begin position="772"/>
        <end position="817"/>
    </location>
</feature>
<evidence type="ECO:0000259" key="15">
    <source>
        <dbReference type="PROSITE" id="PS50126"/>
    </source>
</evidence>
<protein>
    <recommendedName>
        <fullName evidence="12">Protein RRP5 homolog</fullName>
    </recommendedName>
    <alternativeName>
        <fullName evidence="13">Programmed cell death protein 11</fullName>
    </alternativeName>
</protein>
<keyword evidence="4" id="KW-0698">rRNA processing</keyword>
<dbReference type="InterPro" id="IPR057301">
    <property type="entry name" value="Rrp5_OB_4th"/>
</dbReference>
<dbReference type="PROSITE" id="PS50126">
    <property type="entry name" value="S1"/>
    <property type="match status" value="5"/>
</dbReference>
<name>A0A0D0BFD3_9AGAM</name>
<dbReference type="CDD" id="cd05693">
    <property type="entry name" value="S1_Rrp5_repeat_hs1_sc1"/>
    <property type="match status" value="1"/>
</dbReference>
<dbReference type="CDD" id="cd05694">
    <property type="entry name" value="S1_Rrp5_repeat_hs2_sc2"/>
    <property type="match status" value="1"/>
</dbReference>
<feature type="region of interest" description="Disordered" evidence="14">
    <location>
        <begin position="76"/>
        <end position="96"/>
    </location>
</feature>
<dbReference type="GO" id="GO:0003723">
    <property type="term" value="F:RNA binding"/>
    <property type="evidence" value="ECO:0007669"/>
    <property type="project" value="TreeGrafter"/>
</dbReference>
<feature type="compositionally biased region" description="Acidic residues" evidence="14">
    <location>
        <begin position="165"/>
        <end position="177"/>
    </location>
</feature>
<proteinExistence type="predicted"/>
<evidence type="ECO:0000256" key="2">
    <source>
        <dbReference type="ARBA" id="ARBA00011524"/>
    </source>
</evidence>
<dbReference type="InterPro" id="IPR045209">
    <property type="entry name" value="Rrp5"/>
</dbReference>
<keyword evidence="3" id="KW-1017">Isopeptide bond</keyword>
<dbReference type="CDD" id="cd05697">
    <property type="entry name" value="S1_Rrp5_repeat_hs5"/>
    <property type="match status" value="1"/>
</dbReference>
<feature type="compositionally biased region" description="Basic and acidic residues" evidence="14">
    <location>
        <begin position="1"/>
        <end position="12"/>
    </location>
</feature>
<dbReference type="Pfam" id="PF24685">
    <property type="entry name" value="OB_RRP5_4th"/>
    <property type="match status" value="1"/>
</dbReference>
<dbReference type="SMART" id="SM00386">
    <property type="entry name" value="HAT"/>
    <property type="match status" value="4"/>
</dbReference>
<evidence type="ECO:0000256" key="12">
    <source>
        <dbReference type="ARBA" id="ARBA00067510"/>
    </source>
</evidence>
<dbReference type="SMART" id="SM00316">
    <property type="entry name" value="S1"/>
    <property type="match status" value="6"/>
</dbReference>
<feature type="domain" description="S1 motif" evidence="15">
    <location>
        <begin position="609"/>
        <end position="677"/>
    </location>
</feature>
<accession>A0A0D0BFD3</accession>
<feature type="region of interest" description="Disordered" evidence="14">
    <location>
        <begin position="1"/>
        <end position="24"/>
    </location>
</feature>
<dbReference type="OrthoDB" id="412781at2759"/>
<dbReference type="Gene3D" id="2.40.50.140">
    <property type="entry name" value="Nucleic acid-binding proteins"/>
    <property type="match status" value="5"/>
</dbReference>
<dbReference type="SUPFAM" id="SSF50249">
    <property type="entry name" value="Nucleic acid-binding proteins"/>
    <property type="match status" value="5"/>
</dbReference>
<dbReference type="GO" id="GO:0006364">
    <property type="term" value="P:rRNA processing"/>
    <property type="evidence" value="ECO:0007669"/>
    <property type="project" value="UniProtKB-KW"/>
</dbReference>
<dbReference type="InterPro" id="IPR055430">
    <property type="entry name" value="HAT_Syf1_CNRKL1_C"/>
</dbReference>
<comment type="subcellular location">
    <subcellularLocation>
        <location evidence="1">Nucleus</location>
        <location evidence="1">Nucleolus</location>
    </subcellularLocation>
</comment>
<dbReference type="Pfam" id="PF23231">
    <property type="entry name" value="HAT_Syf1_CNRKL1_C"/>
    <property type="match status" value="1"/>
</dbReference>
<feature type="region of interest" description="Disordered" evidence="14">
    <location>
        <begin position="157"/>
        <end position="177"/>
    </location>
</feature>
<evidence type="ECO:0000313" key="17">
    <source>
        <dbReference type="Proteomes" id="UP000054485"/>
    </source>
</evidence>
<dbReference type="Pfam" id="PF00575">
    <property type="entry name" value="S1"/>
    <property type="match status" value="2"/>
</dbReference>
<feature type="domain" description="S1 motif" evidence="15">
    <location>
        <begin position="117"/>
        <end position="233"/>
    </location>
</feature>
<comment type="function">
    <text evidence="10">Essential for the generation of mature 18S rRNA, specifically necessary for cleavages at sites A0, 1 and 2 of the 47S precursor. Directly interacts with U3 snoRNA.</text>
</comment>
<dbReference type="FunFam" id="1.25.40.10:FF:000065">
    <property type="entry name" value="Programmed cell death 11"/>
    <property type="match status" value="1"/>
</dbReference>
<dbReference type="PANTHER" id="PTHR23270">
    <property type="entry name" value="PROGRAMMED CELL DEATH PROTEIN 11 PRE-RRNA PROCESSING PROTEIN RRP5"/>
    <property type="match status" value="1"/>
</dbReference>